<proteinExistence type="predicted"/>
<gene>
    <name evidence="2" type="ORF">D4764_0184780</name>
</gene>
<keyword evidence="3" id="KW-1185">Reference proteome</keyword>
<organism evidence="2 3">
    <name type="scientific">Takifugu flavidus</name>
    <name type="common">sansaifugu</name>
    <dbReference type="NCBI Taxonomy" id="433684"/>
    <lineage>
        <taxon>Eukaryota</taxon>
        <taxon>Metazoa</taxon>
        <taxon>Chordata</taxon>
        <taxon>Craniata</taxon>
        <taxon>Vertebrata</taxon>
        <taxon>Euteleostomi</taxon>
        <taxon>Actinopterygii</taxon>
        <taxon>Neopterygii</taxon>
        <taxon>Teleostei</taxon>
        <taxon>Neoteleostei</taxon>
        <taxon>Acanthomorphata</taxon>
        <taxon>Eupercaria</taxon>
        <taxon>Tetraodontiformes</taxon>
        <taxon>Tetradontoidea</taxon>
        <taxon>Tetraodontidae</taxon>
        <taxon>Takifugu</taxon>
    </lineage>
</organism>
<sequence length="178" mass="19742">MKRGGGGGGDGGGEKEEEEEEKKEEGGRRRWRGGEGGGGDGGRGGEEEEEEEQGRERRREGGGGREGGRREEVEEVKKEEEEEEEKEEVFMKTQLLHQIPLKHSIIQKKLQAAPSSICAHLCHLPVTSIHLYTPAYSHLLLYWFATATSWPGIRMASACSPAVIRLHGRRRVNAVPTD</sequence>
<feature type="compositionally biased region" description="Basic and acidic residues" evidence="1">
    <location>
        <begin position="54"/>
        <end position="79"/>
    </location>
</feature>
<accession>A0A5C6MG30</accession>
<dbReference type="AlphaFoldDB" id="A0A5C6MG30"/>
<reference evidence="2 3" key="1">
    <citation type="submission" date="2019-04" db="EMBL/GenBank/DDBJ databases">
        <title>Chromosome genome assembly for Takifugu flavidus.</title>
        <authorList>
            <person name="Xiao S."/>
        </authorList>
    </citation>
    <scope>NUCLEOTIDE SEQUENCE [LARGE SCALE GENOMIC DNA]</scope>
    <source>
        <strain evidence="2">HTHZ2018</strain>
        <tissue evidence="2">Muscle</tissue>
    </source>
</reference>
<comment type="caution">
    <text evidence="2">The sequence shown here is derived from an EMBL/GenBank/DDBJ whole genome shotgun (WGS) entry which is preliminary data.</text>
</comment>
<name>A0A5C6MG30_9TELE</name>
<evidence type="ECO:0000313" key="2">
    <source>
        <dbReference type="EMBL" id="TWW53581.1"/>
    </source>
</evidence>
<feature type="region of interest" description="Disordered" evidence="1">
    <location>
        <begin position="1"/>
        <end position="85"/>
    </location>
</feature>
<evidence type="ECO:0000256" key="1">
    <source>
        <dbReference type="SAM" id="MobiDB-lite"/>
    </source>
</evidence>
<dbReference type="EMBL" id="RHFK02000629">
    <property type="protein sequence ID" value="TWW53581.1"/>
    <property type="molecule type" value="Genomic_DNA"/>
</dbReference>
<protein>
    <submittedName>
        <fullName evidence="2">Uncharacterized protein</fullName>
    </submittedName>
</protein>
<feature type="compositionally biased region" description="Gly residues" evidence="1">
    <location>
        <begin position="1"/>
        <end position="11"/>
    </location>
</feature>
<dbReference type="Proteomes" id="UP000324091">
    <property type="component" value="Unassembled WGS sequence"/>
</dbReference>
<evidence type="ECO:0000313" key="3">
    <source>
        <dbReference type="Proteomes" id="UP000324091"/>
    </source>
</evidence>